<feature type="domain" description="Transposase InsH N-terminal" evidence="3">
    <location>
        <begin position="19"/>
        <end position="112"/>
    </location>
</feature>
<evidence type="ECO:0000313" key="4">
    <source>
        <dbReference type="EMBL" id="USW03698.1"/>
    </source>
</evidence>
<dbReference type="RefSeq" id="WP_078828246.1">
    <property type="nucleotide sequence ID" value="NZ_CP078013.2"/>
</dbReference>
<name>A0ABD7TPL4_9PSED</name>
<reference evidence="4" key="1">
    <citation type="journal article" date="2022" name="Front. Plant Sci.">
        <title>Agronomic efficiency and genome mining analysis of the wheat-biostimulant rhizospheric bacterium Pseudomonas pergaminensis sp. nov. strain 1008T.</title>
        <authorList>
            <person name="Diaz M."/>
            <person name="Bach T."/>
            <person name="Gonzalez Anta G."/>
            <person name="Agaras B."/>
            <person name="Wibberg D."/>
            <person name="Noguera F."/>
            <person name="Canciani W."/>
            <person name="Valverde C."/>
        </authorList>
    </citation>
    <scope>NUCLEOTIDE SEQUENCE</scope>
    <source>
        <strain evidence="4">1008</strain>
    </source>
</reference>
<dbReference type="KEGG" id="ppeg:KUA23_13800"/>
<dbReference type="NCBIfam" id="NF033551">
    <property type="entry name" value="transpos_IS1182"/>
    <property type="match status" value="1"/>
</dbReference>
<dbReference type="PANTHER" id="PTHR33408:SF2">
    <property type="entry name" value="TRANSPOSASE DDE DOMAIN-CONTAINING PROTEIN"/>
    <property type="match status" value="1"/>
</dbReference>
<accession>A0ABD7TPL4</accession>
<dbReference type="AlphaFoldDB" id="A0ABD7TPL4"/>
<dbReference type="InterPro" id="IPR002559">
    <property type="entry name" value="Transposase_11"/>
</dbReference>
<dbReference type="Pfam" id="PF01609">
    <property type="entry name" value="DDE_Tnp_1"/>
    <property type="match status" value="1"/>
</dbReference>
<proteinExistence type="predicted"/>
<dbReference type="InterPro" id="IPR047629">
    <property type="entry name" value="IS1182_transpos"/>
</dbReference>
<dbReference type="PANTHER" id="PTHR33408">
    <property type="entry name" value="TRANSPOSASE"/>
    <property type="match status" value="1"/>
</dbReference>
<dbReference type="Proteomes" id="UP001056907">
    <property type="component" value="Chromosome"/>
</dbReference>
<evidence type="ECO:0000256" key="1">
    <source>
        <dbReference type="SAM" id="MobiDB-lite"/>
    </source>
</evidence>
<feature type="domain" description="Transposase IS4-like" evidence="2">
    <location>
        <begin position="230"/>
        <end position="460"/>
    </location>
</feature>
<dbReference type="InterPro" id="IPR008490">
    <property type="entry name" value="Transposase_InsH_N"/>
</dbReference>
<dbReference type="Pfam" id="PF05598">
    <property type="entry name" value="DUF772"/>
    <property type="match status" value="1"/>
</dbReference>
<dbReference type="EMBL" id="CP078013">
    <property type="protein sequence ID" value="USW03698.1"/>
    <property type="molecule type" value="Genomic_DNA"/>
</dbReference>
<protein>
    <submittedName>
        <fullName evidence="4">IS1182 family transposase</fullName>
    </submittedName>
</protein>
<feature type="region of interest" description="Disordered" evidence="1">
    <location>
        <begin position="221"/>
        <end position="245"/>
    </location>
</feature>
<evidence type="ECO:0000259" key="2">
    <source>
        <dbReference type="Pfam" id="PF01609"/>
    </source>
</evidence>
<evidence type="ECO:0000259" key="3">
    <source>
        <dbReference type="Pfam" id="PF05598"/>
    </source>
</evidence>
<organism evidence="4 5">
    <name type="scientific">Pseudomonas pergaminensis</name>
    <dbReference type="NCBI Taxonomy" id="2853159"/>
    <lineage>
        <taxon>Bacteria</taxon>
        <taxon>Pseudomonadati</taxon>
        <taxon>Pseudomonadota</taxon>
        <taxon>Gammaproteobacteria</taxon>
        <taxon>Pseudomonadales</taxon>
        <taxon>Pseudomonadaceae</taxon>
        <taxon>Pseudomonas</taxon>
    </lineage>
</organism>
<reference evidence="4" key="2">
    <citation type="submission" date="2024-04" db="EMBL/GenBank/DDBJ databases">
        <authorList>
            <person name="Diaz M."/>
            <person name="Bach T."/>
            <person name="Gonzalez Anta G."/>
            <person name="Agaras B."/>
            <person name="Wibberg D."/>
            <person name="Noguera F."/>
            <person name="Canciani W."/>
            <person name="Ybarra T."/>
            <person name="Nunez M.L."/>
            <person name="Valverde C."/>
        </authorList>
    </citation>
    <scope>NUCLEOTIDE SEQUENCE</scope>
    <source>
        <strain evidence="4">1008</strain>
    </source>
</reference>
<gene>
    <name evidence="4" type="ORF">KUA23_13800</name>
</gene>
<evidence type="ECO:0000313" key="5">
    <source>
        <dbReference type="Proteomes" id="UP001056907"/>
    </source>
</evidence>
<sequence>MKRFIEGEARTQVTLLPECLDDYVAEENPVRVVDVFVDELDLGALGFEGVDPAATGRPACHPAVLLKIYIYGYLNRIQSSRRLEREAERNVELMWLTGRLAPDFKTIADFRKDNGKAIRSVCRQFVVLCRNLNLFSQSIIAIDGSKFKAVNNRDRNFTQGKVKARMQQIEQSIDRYLAAMDSADRATPEVAEAKAERLKEKIETLKQQMQKLKEIEAQLHDSPDQQISLTDPDARSMATSGRGTGTVGYNVQTAVDDKHHLIVAHEVTNVGNDRGQLSNMANQAREEIEAETLTVVADRGYYKGLEILACEQAGITTFVPKPLTSGSKAEGRFGKQDFIYLIASDEYRCPAGQLLTRRHSSMEDGMLLHCYYFSGCQSCSMQKQCTTGKERRVKRWEHEAVIDAMQVRLEHDPGKMKVRRQTVEHPFGTLKYWMGATHFLTKTLPRVSTEMSLHVLAYNLKRMMSIFGIVGLLEAIRT</sequence>